<feature type="transmembrane region" description="Helical" evidence="7">
    <location>
        <begin position="418"/>
        <end position="440"/>
    </location>
</feature>
<feature type="transmembrane region" description="Helical" evidence="7">
    <location>
        <begin position="178"/>
        <end position="195"/>
    </location>
</feature>
<dbReference type="InterPro" id="IPR050833">
    <property type="entry name" value="Poly_Biosynth_Transport"/>
</dbReference>
<evidence type="ECO:0000313" key="9">
    <source>
        <dbReference type="Proteomes" id="UP001597374"/>
    </source>
</evidence>
<name>A0ABW5D339_9BACT</name>
<organism evidence="8 9">
    <name type="scientific">Pontibacter ruber</name>
    <dbReference type="NCBI Taxonomy" id="1343895"/>
    <lineage>
        <taxon>Bacteria</taxon>
        <taxon>Pseudomonadati</taxon>
        <taxon>Bacteroidota</taxon>
        <taxon>Cytophagia</taxon>
        <taxon>Cytophagales</taxon>
        <taxon>Hymenobacteraceae</taxon>
        <taxon>Pontibacter</taxon>
    </lineage>
</organism>
<evidence type="ECO:0000256" key="4">
    <source>
        <dbReference type="ARBA" id="ARBA00022692"/>
    </source>
</evidence>
<comment type="similarity">
    <text evidence="2">Belongs to the polysaccharide synthase family.</text>
</comment>
<feature type="transmembrane region" description="Helical" evidence="7">
    <location>
        <begin position="289"/>
        <end position="309"/>
    </location>
</feature>
<comment type="caution">
    <text evidence="8">The sequence shown here is derived from an EMBL/GenBank/DDBJ whole genome shotgun (WGS) entry which is preliminary data.</text>
</comment>
<dbReference type="RefSeq" id="WP_250431317.1">
    <property type="nucleotide sequence ID" value="NZ_JALPRR010000003.1"/>
</dbReference>
<reference evidence="9" key="1">
    <citation type="journal article" date="2019" name="Int. J. Syst. Evol. Microbiol.">
        <title>The Global Catalogue of Microorganisms (GCM) 10K type strain sequencing project: providing services to taxonomists for standard genome sequencing and annotation.</title>
        <authorList>
            <consortium name="The Broad Institute Genomics Platform"/>
            <consortium name="The Broad Institute Genome Sequencing Center for Infectious Disease"/>
            <person name="Wu L."/>
            <person name="Ma J."/>
        </authorList>
    </citation>
    <scope>NUCLEOTIDE SEQUENCE [LARGE SCALE GENOMIC DNA]</scope>
    <source>
        <strain evidence="9">CGMCC 4.1782</strain>
    </source>
</reference>
<protein>
    <submittedName>
        <fullName evidence="8">Lipopolysaccharide biosynthesis protein</fullName>
    </submittedName>
</protein>
<evidence type="ECO:0000256" key="7">
    <source>
        <dbReference type="SAM" id="Phobius"/>
    </source>
</evidence>
<evidence type="ECO:0000256" key="1">
    <source>
        <dbReference type="ARBA" id="ARBA00004651"/>
    </source>
</evidence>
<evidence type="ECO:0000256" key="6">
    <source>
        <dbReference type="ARBA" id="ARBA00023136"/>
    </source>
</evidence>
<keyword evidence="6 7" id="KW-0472">Membrane</keyword>
<keyword evidence="9" id="KW-1185">Reference proteome</keyword>
<evidence type="ECO:0000256" key="2">
    <source>
        <dbReference type="ARBA" id="ARBA00007430"/>
    </source>
</evidence>
<evidence type="ECO:0000256" key="3">
    <source>
        <dbReference type="ARBA" id="ARBA00022475"/>
    </source>
</evidence>
<feature type="transmembrane region" description="Helical" evidence="7">
    <location>
        <begin position="446"/>
        <end position="466"/>
    </location>
</feature>
<sequence length="479" mass="53754">MSTTQLKKSVYSGIKWNTISVVATRSTDFVVKLILARLLLPDAYGIVGMAMIIIGFLQVVSDMGLFNALVQKKEDELTEVRYSSAFWFLLALATAFISLFYFFISPYGAAFYKEPRLVPVLNALSIYLFFNILTIIPRVILTKKLDFNNLVRITIAGTVVSSITAIALAILGFGVWSLVLKSILGSFIIFISYWIKVGWRPKFVFQGSSLTNLAGYSTYTQINNILFFFRNNIDYLIVGKLMSAHTLGIYTLAFTLSETLRGQLYSIFNKVFFPVYSKIQDDREQIKYYYLRVMTLSATITFPVSVLFIGLAEDLIQYLFGSNWIEAAAPLRVLSVASMIFAISGTPAEVLKGIGKPSVSFYLNITNTFLVALPLMYFGTKYFGLVGVAYAVCIHYTTSRLTFHYYMKKYINVTDGDVILALKKPLLAAAVMLGMIYSVSYIEMPLLYNLIAAGFTGILTYTLFFISEIKKGYKLVNKG</sequence>
<dbReference type="PANTHER" id="PTHR30250:SF10">
    <property type="entry name" value="LIPOPOLYSACCHARIDE BIOSYNTHESIS PROTEIN WZXC"/>
    <property type="match status" value="1"/>
</dbReference>
<feature type="transmembrane region" description="Helical" evidence="7">
    <location>
        <begin position="43"/>
        <end position="70"/>
    </location>
</feature>
<dbReference type="Proteomes" id="UP001597374">
    <property type="component" value="Unassembled WGS sequence"/>
</dbReference>
<evidence type="ECO:0000256" key="5">
    <source>
        <dbReference type="ARBA" id="ARBA00022989"/>
    </source>
</evidence>
<dbReference type="EMBL" id="JBHUIM010000002">
    <property type="protein sequence ID" value="MFD2248000.1"/>
    <property type="molecule type" value="Genomic_DNA"/>
</dbReference>
<keyword evidence="3" id="KW-1003">Cell membrane</keyword>
<accession>A0ABW5D339</accession>
<evidence type="ECO:0000313" key="8">
    <source>
        <dbReference type="EMBL" id="MFD2248000.1"/>
    </source>
</evidence>
<comment type="subcellular location">
    <subcellularLocation>
        <location evidence="1">Cell membrane</location>
        <topology evidence="1">Multi-pass membrane protein</topology>
    </subcellularLocation>
</comment>
<dbReference type="Pfam" id="PF13440">
    <property type="entry name" value="Polysacc_synt_3"/>
    <property type="match status" value="1"/>
</dbReference>
<dbReference type="CDD" id="cd13127">
    <property type="entry name" value="MATE_tuaB_like"/>
    <property type="match status" value="1"/>
</dbReference>
<feature type="transmembrane region" description="Helical" evidence="7">
    <location>
        <begin position="82"/>
        <end position="104"/>
    </location>
</feature>
<keyword evidence="5 7" id="KW-1133">Transmembrane helix</keyword>
<feature type="transmembrane region" description="Helical" evidence="7">
    <location>
        <begin position="383"/>
        <end position="406"/>
    </location>
</feature>
<feature type="transmembrane region" description="Helical" evidence="7">
    <location>
        <begin position="153"/>
        <end position="172"/>
    </location>
</feature>
<dbReference type="PANTHER" id="PTHR30250">
    <property type="entry name" value="PST FAMILY PREDICTED COLANIC ACID TRANSPORTER"/>
    <property type="match status" value="1"/>
</dbReference>
<feature type="transmembrane region" description="Helical" evidence="7">
    <location>
        <begin position="124"/>
        <end position="141"/>
    </location>
</feature>
<keyword evidence="4 7" id="KW-0812">Transmembrane</keyword>
<proteinExistence type="inferred from homology"/>
<gene>
    <name evidence="8" type="ORF">ACFSKP_17155</name>
</gene>